<evidence type="ECO:0000313" key="3">
    <source>
        <dbReference type="EMBL" id="KAL3679078.1"/>
    </source>
</evidence>
<name>A0ABD3GIQ4_9MARC</name>
<reference evidence="3 4" key="1">
    <citation type="submission" date="2024-09" db="EMBL/GenBank/DDBJ databases">
        <title>Chromosome-scale assembly of Riccia sorocarpa.</title>
        <authorList>
            <person name="Paukszto L."/>
        </authorList>
    </citation>
    <scope>NUCLEOTIDE SEQUENCE [LARGE SCALE GENOMIC DNA]</scope>
    <source>
        <strain evidence="3">LP-2024</strain>
        <tissue evidence="3">Aerial parts of the thallus</tissue>
    </source>
</reference>
<proteinExistence type="predicted"/>
<feature type="signal peptide" evidence="1">
    <location>
        <begin position="1"/>
        <end position="19"/>
    </location>
</feature>
<feature type="chain" id="PRO_5044817458" description="Reverse transcriptase zinc-binding domain-containing protein" evidence="1">
    <location>
        <begin position="20"/>
        <end position="286"/>
    </location>
</feature>
<dbReference type="EMBL" id="JBJQOH010000007">
    <property type="protein sequence ID" value="KAL3679078.1"/>
    <property type="molecule type" value="Genomic_DNA"/>
</dbReference>
<dbReference type="Proteomes" id="UP001633002">
    <property type="component" value="Unassembled WGS sequence"/>
</dbReference>
<protein>
    <recommendedName>
        <fullName evidence="2">Reverse transcriptase zinc-binding domain-containing protein</fullName>
    </recommendedName>
</protein>
<gene>
    <name evidence="3" type="ORF">R1sor_022034</name>
</gene>
<accession>A0ABD3GIQ4</accession>
<organism evidence="3 4">
    <name type="scientific">Riccia sorocarpa</name>
    <dbReference type="NCBI Taxonomy" id="122646"/>
    <lineage>
        <taxon>Eukaryota</taxon>
        <taxon>Viridiplantae</taxon>
        <taxon>Streptophyta</taxon>
        <taxon>Embryophyta</taxon>
        <taxon>Marchantiophyta</taxon>
        <taxon>Marchantiopsida</taxon>
        <taxon>Marchantiidae</taxon>
        <taxon>Marchantiales</taxon>
        <taxon>Ricciaceae</taxon>
        <taxon>Riccia</taxon>
    </lineage>
</organism>
<evidence type="ECO:0000313" key="4">
    <source>
        <dbReference type="Proteomes" id="UP001633002"/>
    </source>
</evidence>
<evidence type="ECO:0000259" key="2">
    <source>
        <dbReference type="Pfam" id="PF13966"/>
    </source>
</evidence>
<keyword evidence="1" id="KW-0732">Signal</keyword>
<evidence type="ECO:0000256" key="1">
    <source>
        <dbReference type="SAM" id="SignalP"/>
    </source>
</evidence>
<sequence length="286" mass="32953">MGQIFAMVFLNVDPSVLTGALLASLLPEPPKGCPFVSLMFTTWGVSGSYEALEISKRACYWLPQLEQTSIMQITELATEALQNFGEVMSEPEREVITVIKNAERMGRCFALTPSEWRTVGGQTLNMHWKALQIYWFLIHGREDSLVERLNKKWVLRWAREEWQLTWKINELKGLPLRHKVFFWRVLNRTFVDGTKVSKMGATSGSCIFCGEEREDLMHVLLCCPRWHALWYTVLRRWQGWDVIEEMVDSASPLPLVLRWVMSASQMESLLSVGAGYDMEESLGREV</sequence>
<keyword evidence="4" id="KW-1185">Reference proteome</keyword>
<dbReference type="InterPro" id="IPR026960">
    <property type="entry name" value="RVT-Znf"/>
</dbReference>
<comment type="caution">
    <text evidence="3">The sequence shown here is derived from an EMBL/GenBank/DDBJ whole genome shotgun (WGS) entry which is preliminary data.</text>
</comment>
<feature type="domain" description="Reverse transcriptase zinc-binding" evidence="2">
    <location>
        <begin position="160"/>
        <end position="230"/>
    </location>
</feature>
<dbReference type="AlphaFoldDB" id="A0ABD3GIQ4"/>
<dbReference type="Pfam" id="PF13966">
    <property type="entry name" value="zf-RVT"/>
    <property type="match status" value="1"/>
</dbReference>